<evidence type="ECO:0000313" key="1">
    <source>
        <dbReference type="EMBL" id="KAK9746973.1"/>
    </source>
</evidence>
<dbReference type="AlphaFoldDB" id="A0AAW1MM54"/>
<organism evidence="1 2">
    <name type="scientific">Popillia japonica</name>
    <name type="common">Japanese beetle</name>
    <dbReference type="NCBI Taxonomy" id="7064"/>
    <lineage>
        <taxon>Eukaryota</taxon>
        <taxon>Metazoa</taxon>
        <taxon>Ecdysozoa</taxon>
        <taxon>Arthropoda</taxon>
        <taxon>Hexapoda</taxon>
        <taxon>Insecta</taxon>
        <taxon>Pterygota</taxon>
        <taxon>Neoptera</taxon>
        <taxon>Endopterygota</taxon>
        <taxon>Coleoptera</taxon>
        <taxon>Polyphaga</taxon>
        <taxon>Scarabaeiformia</taxon>
        <taxon>Scarabaeidae</taxon>
        <taxon>Rutelinae</taxon>
        <taxon>Popillia</taxon>
    </lineage>
</organism>
<name>A0AAW1MM54_POPJA</name>
<sequence length="94" mass="10835">MAKHEINYKGHFTNRHLHSIFPYRTLEAIKSRRLKADYKELILSLRTEGTVARDVEDELEKEAAAALPEPTIELVEESILDVGSSARCLRIHRH</sequence>
<keyword evidence="2" id="KW-1185">Reference proteome</keyword>
<comment type="caution">
    <text evidence="1">The sequence shown here is derived from an EMBL/GenBank/DDBJ whole genome shotgun (WGS) entry which is preliminary data.</text>
</comment>
<proteinExistence type="predicted"/>
<evidence type="ECO:0000313" key="2">
    <source>
        <dbReference type="Proteomes" id="UP001458880"/>
    </source>
</evidence>
<protein>
    <submittedName>
        <fullName evidence="1">Uncharacterized protein</fullName>
    </submittedName>
</protein>
<accession>A0AAW1MM54</accession>
<dbReference type="EMBL" id="JASPKY010000035">
    <property type="protein sequence ID" value="KAK9746973.1"/>
    <property type="molecule type" value="Genomic_DNA"/>
</dbReference>
<gene>
    <name evidence="1" type="ORF">QE152_g5700</name>
</gene>
<reference evidence="1 2" key="1">
    <citation type="journal article" date="2024" name="BMC Genomics">
        <title>De novo assembly and annotation of Popillia japonica's genome with initial clues to its potential as an invasive pest.</title>
        <authorList>
            <person name="Cucini C."/>
            <person name="Boschi S."/>
            <person name="Funari R."/>
            <person name="Cardaioli E."/>
            <person name="Iannotti N."/>
            <person name="Marturano G."/>
            <person name="Paoli F."/>
            <person name="Bruttini M."/>
            <person name="Carapelli A."/>
            <person name="Frati F."/>
            <person name="Nardi F."/>
        </authorList>
    </citation>
    <scope>NUCLEOTIDE SEQUENCE [LARGE SCALE GENOMIC DNA]</scope>
    <source>
        <strain evidence="1">DMR45628</strain>
    </source>
</reference>
<dbReference type="Proteomes" id="UP001458880">
    <property type="component" value="Unassembled WGS sequence"/>
</dbReference>